<reference evidence="2" key="1">
    <citation type="submission" date="2014-09" db="EMBL/GenBank/DDBJ databases">
        <title>Vibrio variabilis JCM 19239. (C206) whole genome shotgun sequence.</title>
        <authorList>
            <person name="Sawabe T."/>
            <person name="Meirelles P."/>
            <person name="Nakanishi M."/>
            <person name="Sayaka M."/>
            <person name="Hattori M."/>
            <person name="Ohkuma M."/>
        </authorList>
    </citation>
    <scope>NUCLEOTIDE SEQUENCE [LARGE SCALE GENOMIC DNA]</scope>
    <source>
        <strain evidence="2">JCM 19239</strain>
    </source>
</reference>
<evidence type="ECO:0000313" key="1">
    <source>
        <dbReference type="EMBL" id="GAL29800.1"/>
    </source>
</evidence>
<comment type="caution">
    <text evidence="1">The sequence shown here is derived from an EMBL/GenBank/DDBJ whole genome shotgun (WGS) entry which is preliminary data.</text>
</comment>
<protein>
    <recommendedName>
        <fullName evidence="3">HTH cro/C1-type domain-containing protein</fullName>
    </recommendedName>
</protein>
<dbReference type="SUPFAM" id="SSF47413">
    <property type="entry name" value="lambda repressor-like DNA-binding domains"/>
    <property type="match status" value="1"/>
</dbReference>
<keyword evidence="2" id="KW-1185">Reference proteome</keyword>
<dbReference type="InterPro" id="IPR001387">
    <property type="entry name" value="Cro/C1-type_HTH"/>
</dbReference>
<evidence type="ECO:0008006" key="3">
    <source>
        <dbReference type="Google" id="ProtNLM"/>
    </source>
</evidence>
<dbReference type="Proteomes" id="UP000029223">
    <property type="component" value="Unassembled WGS sequence"/>
</dbReference>
<accession>A0ABQ0JM20</accession>
<dbReference type="Gene3D" id="1.10.260.40">
    <property type="entry name" value="lambda repressor-like DNA-binding domains"/>
    <property type="match status" value="1"/>
</dbReference>
<sequence length="203" mass="22749">MSQVRAAEMLGMNQSAFSQYLRGTVPLNLMFITKFARLVGEEPSHFDESLGLLGSSGKLIPAPAPIEVEYGVTGIRHTPPKIVVTPGNYSPEERVAVEIDSPHYGYKLGMLMICDTTTTICRETSEVVVFDKDKELKGMGELTLMEDNTWSVQIIFQGRINYVSIVESDFVFNVVGGYYAEPVYKRVYNQQPKNGNQSLHWFP</sequence>
<dbReference type="CDD" id="cd00093">
    <property type="entry name" value="HTH_XRE"/>
    <property type="match status" value="1"/>
</dbReference>
<gene>
    <name evidence="1" type="ORF">JCM19239_7060</name>
</gene>
<dbReference type="EMBL" id="BBMS01000074">
    <property type="protein sequence ID" value="GAL29800.1"/>
    <property type="molecule type" value="Genomic_DNA"/>
</dbReference>
<reference evidence="2" key="2">
    <citation type="submission" date="2014-09" db="EMBL/GenBank/DDBJ databases">
        <authorList>
            <consortium name="NBRP consortium"/>
            <person name="Sawabe T."/>
            <person name="Meirelles P."/>
            <person name="Nakanishi M."/>
            <person name="Sayaka M."/>
            <person name="Hattori M."/>
            <person name="Ohkuma M."/>
        </authorList>
    </citation>
    <scope>NUCLEOTIDE SEQUENCE [LARGE SCALE GENOMIC DNA]</scope>
    <source>
        <strain evidence="2">JCM 19239</strain>
    </source>
</reference>
<proteinExistence type="predicted"/>
<organism evidence="1 2">
    <name type="scientific">Vibrio variabilis</name>
    <dbReference type="NCBI Taxonomy" id="990271"/>
    <lineage>
        <taxon>Bacteria</taxon>
        <taxon>Pseudomonadati</taxon>
        <taxon>Pseudomonadota</taxon>
        <taxon>Gammaproteobacteria</taxon>
        <taxon>Vibrionales</taxon>
        <taxon>Vibrionaceae</taxon>
        <taxon>Vibrio</taxon>
    </lineage>
</organism>
<evidence type="ECO:0000313" key="2">
    <source>
        <dbReference type="Proteomes" id="UP000029223"/>
    </source>
</evidence>
<dbReference type="InterPro" id="IPR010982">
    <property type="entry name" value="Lambda_DNA-bd_dom_sf"/>
</dbReference>
<name>A0ABQ0JM20_9VIBR</name>